<evidence type="ECO:0000313" key="1">
    <source>
        <dbReference type="EMBL" id="EJX02254.1"/>
    </source>
</evidence>
<accession>J9G5V3</accession>
<name>J9G5V3_9ZZZZ</name>
<dbReference type="AlphaFoldDB" id="J9G5V3"/>
<sequence length="36" mass="3796">MPLRGIALWEGSGRGVSQKTCQCIRVNTPPGLGELA</sequence>
<dbReference type="EMBL" id="AMCI01002621">
    <property type="protein sequence ID" value="EJX02254.1"/>
    <property type="molecule type" value="Genomic_DNA"/>
</dbReference>
<gene>
    <name evidence="1" type="ORF">EVA_09633</name>
</gene>
<comment type="caution">
    <text evidence="1">The sequence shown here is derived from an EMBL/GenBank/DDBJ whole genome shotgun (WGS) entry which is preliminary data.</text>
</comment>
<reference evidence="1" key="1">
    <citation type="journal article" date="2012" name="PLoS ONE">
        <title>Gene sets for utilization of primary and secondary nutrition supplies in the distal gut of endangered iberian lynx.</title>
        <authorList>
            <person name="Alcaide M."/>
            <person name="Messina E."/>
            <person name="Richter M."/>
            <person name="Bargiela R."/>
            <person name="Peplies J."/>
            <person name="Huws S.A."/>
            <person name="Newbold C.J."/>
            <person name="Golyshin P.N."/>
            <person name="Simon M.A."/>
            <person name="Lopez G."/>
            <person name="Yakimov M.M."/>
            <person name="Ferrer M."/>
        </authorList>
    </citation>
    <scope>NUCLEOTIDE SEQUENCE</scope>
</reference>
<proteinExistence type="predicted"/>
<organism evidence="1">
    <name type="scientific">gut metagenome</name>
    <dbReference type="NCBI Taxonomy" id="749906"/>
    <lineage>
        <taxon>unclassified sequences</taxon>
        <taxon>metagenomes</taxon>
        <taxon>organismal metagenomes</taxon>
    </lineage>
</organism>
<protein>
    <submittedName>
        <fullName evidence="1">Uncharacterized protein</fullName>
    </submittedName>
</protein>